<organism evidence="2 3">
    <name type="scientific">Sphingomonas sanguinis</name>
    <dbReference type="NCBI Taxonomy" id="33051"/>
    <lineage>
        <taxon>Bacteria</taxon>
        <taxon>Pseudomonadati</taxon>
        <taxon>Pseudomonadota</taxon>
        <taxon>Alphaproteobacteria</taxon>
        <taxon>Sphingomonadales</taxon>
        <taxon>Sphingomonadaceae</taxon>
        <taxon>Sphingomonas</taxon>
    </lineage>
</organism>
<feature type="chain" id="PRO_5007547845" evidence="1">
    <location>
        <begin position="21"/>
        <end position="123"/>
    </location>
</feature>
<protein>
    <submittedName>
        <fullName evidence="2">Uncharacterized protein</fullName>
    </submittedName>
</protein>
<dbReference type="AlphaFoldDB" id="A0A147HTQ8"/>
<comment type="caution">
    <text evidence="2">The sequence shown here is derived from an EMBL/GenBank/DDBJ whole genome shotgun (WGS) entry which is preliminary data.</text>
</comment>
<dbReference type="PATRIC" id="fig|33051.3.peg.385"/>
<dbReference type="EMBL" id="LDTD01000117">
    <property type="protein sequence ID" value="KTT68262.1"/>
    <property type="molecule type" value="Genomic_DNA"/>
</dbReference>
<evidence type="ECO:0000256" key="1">
    <source>
        <dbReference type="SAM" id="SignalP"/>
    </source>
</evidence>
<reference evidence="2 3" key="1">
    <citation type="journal article" date="2016" name="Front. Microbiol.">
        <title>Genomic Resource of Rice Seed Associated Bacteria.</title>
        <authorList>
            <person name="Midha S."/>
            <person name="Bansal K."/>
            <person name="Sharma S."/>
            <person name="Kumar N."/>
            <person name="Patil P.P."/>
            <person name="Chaudhry V."/>
            <person name="Patil P.B."/>
        </authorList>
    </citation>
    <scope>NUCLEOTIDE SEQUENCE [LARGE SCALE GENOMIC DNA]</scope>
    <source>
        <strain evidence="2 3">NS319</strain>
    </source>
</reference>
<gene>
    <name evidence="2" type="ORF">NS319_14860</name>
</gene>
<sequence>MRWRSLIAILCVGASAPAVGQCYRDGLPCVTTTWIKQTDVTLDASGNATWSFDPADPPPVVPAIVHLPRAADATNPIICNWMSRSTTSVTVHCWRTNLSGLLGALFSGSIAGSQVTLVARAIP</sequence>
<dbReference type="Proteomes" id="UP000072867">
    <property type="component" value="Unassembled WGS sequence"/>
</dbReference>
<dbReference type="RefSeq" id="WP_058734302.1">
    <property type="nucleotide sequence ID" value="NZ_LDTD01000117.1"/>
</dbReference>
<keyword evidence="1" id="KW-0732">Signal</keyword>
<accession>A0A147HTQ8</accession>
<evidence type="ECO:0000313" key="3">
    <source>
        <dbReference type="Proteomes" id="UP000072867"/>
    </source>
</evidence>
<evidence type="ECO:0000313" key="2">
    <source>
        <dbReference type="EMBL" id="KTT68262.1"/>
    </source>
</evidence>
<feature type="signal peptide" evidence="1">
    <location>
        <begin position="1"/>
        <end position="20"/>
    </location>
</feature>
<name>A0A147HTQ8_9SPHN</name>
<proteinExistence type="predicted"/>